<proteinExistence type="predicted"/>
<gene>
    <name evidence="2" type="ORF">QTG54_004636</name>
</gene>
<organism evidence="2 3">
    <name type="scientific">Skeletonema marinoi</name>
    <dbReference type="NCBI Taxonomy" id="267567"/>
    <lineage>
        <taxon>Eukaryota</taxon>
        <taxon>Sar</taxon>
        <taxon>Stramenopiles</taxon>
        <taxon>Ochrophyta</taxon>
        <taxon>Bacillariophyta</taxon>
        <taxon>Coscinodiscophyceae</taxon>
        <taxon>Thalassiosirophycidae</taxon>
        <taxon>Thalassiosirales</taxon>
        <taxon>Skeletonemataceae</taxon>
        <taxon>Skeletonema</taxon>
        <taxon>Skeletonema marinoi-dohrnii complex</taxon>
    </lineage>
</organism>
<dbReference type="PANTHER" id="PTHR39474:SF1">
    <property type="entry name" value="FUNGAL SPECIFIC TRANSCRIPTION FACTOR"/>
    <property type="match status" value="1"/>
</dbReference>
<evidence type="ECO:0000256" key="1">
    <source>
        <dbReference type="SAM" id="MobiDB-lite"/>
    </source>
</evidence>
<evidence type="ECO:0000313" key="3">
    <source>
        <dbReference type="Proteomes" id="UP001224775"/>
    </source>
</evidence>
<dbReference type="EMBL" id="JATAAI010000006">
    <property type="protein sequence ID" value="KAK1745345.1"/>
    <property type="molecule type" value="Genomic_DNA"/>
</dbReference>
<name>A0AAD8YH50_9STRA</name>
<accession>A0AAD8YH50</accession>
<feature type="region of interest" description="Disordered" evidence="1">
    <location>
        <begin position="1"/>
        <end position="23"/>
    </location>
</feature>
<evidence type="ECO:0000313" key="2">
    <source>
        <dbReference type="EMBL" id="KAK1745345.1"/>
    </source>
</evidence>
<dbReference type="PANTHER" id="PTHR39474">
    <property type="entry name" value="UNNAMED PRODUCT"/>
    <property type="match status" value="1"/>
</dbReference>
<dbReference type="Proteomes" id="UP001224775">
    <property type="component" value="Unassembled WGS sequence"/>
</dbReference>
<sequence>MLESKEPEKEVLQLPEASNDSTIPSIKLGESIKFEDMGPVIINADGSTRQIANWDKMTESEQKVAWRRISKRNEERRKVLLEQQQQQNK</sequence>
<reference evidence="2" key="1">
    <citation type="submission" date="2023-06" db="EMBL/GenBank/DDBJ databases">
        <title>Survivors Of The Sea: Transcriptome response of Skeletonema marinoi to long-term dormancy.</title>
        <authorList>
            <person name="Pinder M.I.M."/>
            <person name="Kourtchenko O."/>
            <person name="Robertson E.K."/>
            <person name="Larsson T."/>
            <person name="Maumus F."/>
            <person name="Osuna-Cruz C.M."/>
            <person name="Vancaester E."/>
            <person name="Stenow R."/>
            <person name="Vandepoele K."/>
            <person name="Ploug H."/>
            <person name="Bruchert V."/>
            <person name="Godhe A."/>
            <person name="Topel M."/>
        </authorList>
    </citation>
    <scope>NUCLEOTIDE SEQUENCE</scope>
    <source>
        <strain evidence="2">R05AC</strain>
    </source>
</reference>
<protein>
    <submittedName>
        <fullName evidence="2">Uncharacterized protein</fullName>
    </submittedName>
</protein>
<keyword evidence="3" id="KW-1185">Reference proteome</keyword>
<comment type="caution">
    <text evidence="2">The sequence shown here is derived from an EMBL/GenBank/DDBJ whole genome shotgun (WGS) entry which is preliminary data.</text>
</comment>
<feature type="compositionally biased region" description="Basic and acidic residues" evidence="1">
    <location>
        <begin position="1"/>
        <end position="11"/>
    </location>
</feature>
<dbReference type="AlphaFoldDB" id="A0AAD8YH50"/>